<dbReference type="EMBL" id="CADEPI010000646">
    <property type="protein sequence ID" value="CAB3387895.1"/>
    <property type="molecule type" value="Genomic_DNA"/>
</dbReference>
<dbReference type="AlphaFoldDB" id="A0A8S1E6I8"/>
<protein>
    <submittedName>
        <fullName evidence="1">Uncharacterized protein</fullName>
    </submittedName>
</protein>
<gene>
    <name evidence="1" type="ORF">CLODIP_2_CD10954</name>
</gene>
<evidence type="ECO:0000313" key="1">
    <source>
        <dbReference type="EMBL" id="CAB3387895.1"/>
    </source>
</evidence>
<accession>A0A8S1E6I8</accession>
<proteinExistence type="predicted"/>
<sequence>MEGATLLEKTKWWWNRSKTLKEWAMKAVQNNLHACMQIHGESYIQNKLSPQLRDDVLQELQRSKRPEKNKTEAEFISMKQSMLVFMSTMTKKLDLDFLMSFCPKNSNNMKIFIEVLKMVSIAAPNVRHLKINSYHIRICLDSIEFRNACLEFLSSMNELRILEFVDNSCSEIDLALLCRELPNLRILSAPFTPLEDANMSEEDIRVSFGHLRLLCMPILSWEKLNKIFMVLPNLDVIQNILPNGLTLEDFLEDENLPRQRKYLNYEADFSSIRYLEAFYHFSHLCISIFI</sequence>
<dbReference type="Proteomes" id="UP000494165">
    <property type="component" value="Unassembled WGS sequence"/>
</dbReference>
<organism evidence="1 2">
    <name type="scientific">Cloeon dipterum</name>
    <dbReference type="NCBI Taxonomy" id="197152"/>
    <lineage>
        <taxon>Eukaryota</taxon>
        <taxon>Metazoa</taxon>
        <taxon>Ecdysozoa</taxon>
        <taxon>Arthropoda</taxon>
        <taxon>Hexapoda</taxon>
        <taxon>Insecta</taxon>
        <taxon>Pterygota</taxon>
        <taxon>Palaeoptera</taxon>
        <taxon>Ephemeroptera</taxon>
        <taxon>Pisciforma</taxon>
        <taxon>Baetidae</taxon>
        <taxon>Cloeon</taxon>
    </lineage>
</organism>
<evidence type="ECO:0000313" key="2">
    <source>
        <dbReference type="Proteomes" id="UP000494165"/>
    </source>
</evidence>
<name>A0A8S1E6I8_9INSE</name>
<comment type="caution">
    <text evidence="1">The sequence shown here is derived from an EMBL/GenBank/DDBJ whole genome shotgun (WGS) entry which is preliminary data.</text>
</comment>
<keyword evidence="2" id="KW-1185">Reference proteome</keyword>
<reference evidence="1 2" key="1">
    <citation type="submission" date="2020-04" db="EMBL/GenBank/DDBJ databases">
        <authorList>
            <person name="Alioto T."/>
            <person name="Alioto T."/>
            <person name="Gomez Garrido J."/>
        </authorList>
    </citation>
    <scope>NUCLEOTIDE SEQUENCE [LARGE SCALE GENOMIC DNA]</scope>
</reference>